<keyword evidence="2" id="KW-1185">Reference proteome</keyword>
<organism evidence="1 2">
    <name type="scientific">Mytilus galloprovincialis</name>
    <name type="common">Mediterranean mussel</name>
    <dbReference type="NCBI Taxonomy" id="29158"/>
    <lineage>
        <taxon>Eukaryota</taxon>
        <taxon>Metazoa</taxon>
        <taxon>Spiralia</taxon>
        <taxon>Lophotrochozoa</taxon>
        <taxon>Mollusca</taxon>
        <taxon>Bivalvia</taxon>
        <taxon>Autobranchia</taxon>
        <taxon>Pteriomorphia</taxon>
        <taxon>Mytilida</taxon>
        <taxon>Mytiloidea</taxon>
        <taxon>Mytilidae</taxon>
        <taxon>Mytilinae</taxon>
        <taxon>Mytilus</taxon>
    </lineage>
</organism>
<comment type="caution">
    <text evidence="1">The sequence shown here is derived from an EMBL/GenBank/DDBJ whole genome shotgun (WGS) entry which is preliminary data.</text>
</comment>
<name>A0A8B6FSF9_MYTGA</name>
<dbReference type="OrthoDB" id="6074443at2759"/>
<protein>
    <recommendedName>
        <fullName evidence="3">Methyltransferase domain-containing protein</fullName>
    </recommendedName>
</protein>
<dbReference type="AlphaFoldDB" id="A0A8B6FSF9"/>
<proteinExistence type="predicted"/>
<dbReference type="InterPro" id="IPR029063">
    <property type="entry name" value="SAM-dependent_MTases_sf"/>
</dbReference>
<evidence type="ECO:0008006" key="3">
    <source>
        <dbReference type="Google" id="ProtNLM"/>
    </source>
</evidence>
<evidence type="ECO:0000313" key="2">
    <source>
        <dbReference type="Proteomes" id="UP000596742"/>
    </source>
</evidence>
<evidence type="ECO:0000313" key="1">
    <source>
        <dbReference type="EMBL" id="VDI53924.1"/>
    </source>
</evidence>
<accession>A0A8B6FSF9</accession>
<dbReference type="EMBL" id="UYJE01007342">
    <property type="protein sequence ID" value="VDI53924.1"/>
    <property type="molecule type" value="Genomic_DNA"/>
</dbReference>
<dbReference type="Gene3D" id="3.40.50.150">
    <property type="entry name" value="Vaccinia Virus protein VP39"/>
    <property type="match status" value="1"/>
</dbReference>
<dbReference type="Pfam" id="PF13578">
    <property type="entry name" value="Methyltransf_24"/>
    <property type="match status" value="1"/>
</dbReference>
<gene>
    <name evidence="1" type="ORF">MGAL_10B000811</name>
</gene>
<reference evidence="1" key="1">
    <citation type="submission" date="2018-11" db="EMBL/GenBank/DDBJ databases">
        <authorList>
            <person name="Alioto T."/>
            <person name="Alioto T."/>
        </authorList>
    </citation>
    <scope>NUCLEOTIDE SEQUENCE</scope>
</reference>
<dbReference type="Proteomes" id="UP000596742">
    <property type="component" value="Unassembled WGS sequence"/>
</dbReference>
<sequence length="177" mass="19937">MEHRHTISRICEIGFNGGHSSLMWAILFNGSIQLLVFDMCKDKRCDIGTEFIRDIFPNIRLKIVPGDSRKTIPTYRHNNPNVKCDFISIDGGHLGNVPTTDLLNMQYLATDQNSVVMDDVNIKSNKTYLKTVGKAWKYAVTNRIIIQTGECSPCTTDSKTACAFCFGTYLKKSIPHD</sequence>